<dbReference type="SUPFAM" id="SSF46626">
    <property type="entry name" value="Cytochrome c"/>
    <property type="match status" value="1"/>
</dbReference>
<dbReference type="GO" id="GO:0020037">
    <property type="term" value="F:heme binding"/>
    <property type="evidence" value="ECO:0007669"/>
    <property type="project" value="InterPro"/>
</dbReference>
<gene>
    <name evidence="7" type="ORF">SAMN05444170_3120</name>
</gene>
<evidence type="ECO:0000256" key="4">
    <source>
        <dbReference type="PROSITE-ProRule" id="PRU00433"/>
    </source>
</evidence>
<feature type="signal peptide" evidence="5">
    <location>
        <begin position="1"/>
        <end position="20"/>
    </location>
</feature>
<evidence type="ECO:0000313" key="8">
    <source>
        <dbReference type="Proteomes" id="UP000184096"/>
    </source>
</evidence>
<accession>A0A1M7TZB5</accession>
<evidence type="ECO:0000256" key="1">
    <source>
        <dbReference type="ARBA" id="ARBA00022617"/>
    </source>
</evidence>
<keyword evidence="3 4" id="KW-0408">Iron</keyword>
<dbReference type="OrthoDB" id="5432429at2"/>
<dbReference type="InterPro" id="IPR036909">
    <property type="entry name" value="Cyt_c-like_dom_sf"/>
</dbReference>
<dbReference type="AlphaFoldDB" id="A0A1M7TZB5"/>
<evidence type="ECO:0000259" key="6">
    <source>
        <dbReference type="PROSITE" id="PS51007"/>
    </source>
</evidence>
<feature type="chain" id="PRO_5012025886" evidence="5">
    <location>
        <begin position="21"/>
        <end position="120"/>
    </location>
</feature>
<dbReference type="RefSeq" id="WP_072818894.1">
    <property type="nucleotide sequence ID" value="NZ_LT670849.1"/>
</dbReference>
<dbReference type="Gene3D" id="1.10.760.10">
    <property type="entry name" value="Cytochrome c-like domain"/>
    <property type="match status" value="1"/>
</dbReference>
<evidence type="ECO:0000313" key="7">
    <source>
        <dbReference type="EMBL" id="SHN76112.1"/>
    </source>
</evidence>
<name>A0A1M7TZB5_9BRAD</name>
<proteinExistence type="predicted"/>
<dbReference type="GO" id="GO:0046872">
    <property type="term" value="F:metal ion binding"/>
    <property type="evidence" value="ECO:0007669"/>
    <property type="project" value="UniProtKB-KW"/>
</dbReference>
<sequence length="120" mass="12873">MKNFSLTLVTLTLTVGAAAAQQAGAPFGNIEHGKALYQETGCYQCHGLAGQGAPMTGPRVSRTEFPFDGFVNQLRHPANQMPPYEAAVISDQDAADIYAYLRQMPAPPDPNSIPLLKVAR</sequence>
<dbReference type="PROSITE" id="PS51007">
    <property type="entry name" value="CYTC"/>
    <property type="match status" value="1"/>
</dbReference>
<reference evidence="8" key="1">
    <citation type="submission" date="2016-11" db="EMBL/GenBank/DDBJ databases">
        <authorList>
            <person name="Varghese N."/>
            <person name="Submissions S."/>
        </authorList>
    </citation>
    <scope>NUCLEOTIDE SEQUENCE [LARGE SCALE GENOMIC DNA]</scope>
    <source>
        <strain evidence="8">GAS401</strain>
    </source>
</reference>
<feature type="domain" description="Cytochrome c" evidence="6">
    <location>
        <begin position="28"/>
        <end position="105"/>
    </location>
</feature>
<dbReference type="EMBL" id="LT670849">
    <property type="protein sequence ID" value="SHN76112.1"/>
    <property type="molecule type" value="Genomic_DNA"/>
</dbReference>
<dbReference type="GO" id="GO:0009055">
    <property type="term" value="F:electron transfer activity"/>
    <property type="evidence" value="ECO:0007669"/>
    <property type="project" value="InterPro"/>
</dbReference>
<keyword evidence="2 4" id="KW-0479">Metal-binding</keyword>
<dbReference type="Proteomes" id="UP000184096">
    <property type="component" value="Chromosome I"/>
</dbReference>
<evidence type="ECO:0000256" key="5">
    <source>
        <dbReference type="SAM" id="SignalP"/>
    </source>
</evidence>
<keyword evidence="1 4" id="KW-0349">Heme</keyword>
<dbReference type="Pfam" id="PF13442">
    <property type="entry name" value="Cytochrome_CBB3"/>
    <property type="match status" value="1"/>
</dbReference>
<organism evidence="7 8">
    <name type="scientific">Bradyrhizobium erythrophlei</name>
    <dbReference type="NCBI Taxonomy" id="1437360"/>
    <lineage>
        <taxon>Bacteria</taxon>
        <taxon>Pseudomonadati</taxon>
        <taxon>Pseudomonadota</taxon>
        <taxon>Alphaproteobacteria</taxon>
        <taxon>Hyphomicrobiales</taxon>
        <taxon>Nitrobacteraceae</taxon>
        <taxon>Bradyrhizobium</taxon>
    </lineage>
</organism>
<evidence type="ECO:0000256" key="2">
    <source>
        <dbReference type="ARBA" id="ARBA00022723"/>
    </source>
</evidence>
<dbReference type="InterPro" id="IPR009056">
    <property type="entry name" value="Cyt_c-like_dom"/>
</dbReference>
<evidence type="ECO:0000256" key="3">
    <source>
        <dbReference type="ARBA" id="ARBA00023004"/>
    </source>
</evidence>
<protein>
    <submittedName>
        <fullName evidence="7">Cytochrome C oxidase, cbb3-type, subunit III</fullName>
    </submittedName>
</protein>
<keyword evidence="8" id="KW-1185">Reference proteome</keyword>
<keyword evidence="5" id="KW-0732">Signal</keyword>